<proteinExistence type="inferred from homology"/>
<protein>
    <submittedName>
        <fullName evidence="3">CDP-abequose synthase</fullName>
        <ecNumber evidence="3">1.1.1.341</ecNumber>
    </submittedName>
</protein>
<evidence type="ECO:0000256" key="1">
    <source>
        <dbReference type="ARBA" id="ARBA00007637"/>
    </source>
</evidence>
<dbReference type="Pfam" id="PF01370">
    <property type="entry name" value="Epimerase"/>
    <property type="match status" value="1"/>
</dbReference>
<keyword evidence="3" id="KW-0560">Oxidoreductase</keyword>
<dbReference type="Gene3D" id="3.40.50.720">
    <property type="entry name" value="NAD(P)-binding Rossmann-like Domain"/>
    <property type="match status" value="1"/>
</dbReference>
<evidence type="ECO:0000259" key="2">
    <source>
        <dbReference type="Pfam" id="PF01370"/>
    </source>
</evidence>
<dbReference type="SUPFAM" id="SSF51735">
    <property type="entry name" value="NAD(P)-binding Rossmann-fold domains"/>
    <property type="match status" value="1"/>
</dbReference>
<dbReference type="AlphaFoldDB" id="A0A1S8NII1"/>
<gene>
    <name evidence="3" type="primary">rfbJ</name>
    <name evidence="3" type="ORF">CLOSAC_05280</name>
</gene>
<evidence type="ECO:0000313" key="3">
    <source>
        <dbReference type="EMBL" id="OOM16257.1"/>
    </source>
</evidence>
<comment type="similarity">
    <text evidence="1">Belongs to the NAD(P)-dependent epimerase/dehydratase family.</text>
</comment>
<dbReference type="Proteomes" id="UP000191154">
    <property type="component" value="Unassembled WGS sequence"/>
</dbReference>
<dbReference type="EMBL" id="LZYZ01000001">
    <property type="protein sequence ID" value="OOM16257.1"/>
    <property type="molecule type" value="Genomic_DNA"/>
</dbReference>
<organism evidence="3 4">
    <name type="scientific">Clostridium saccharobutylicum</name>
    <dbReference type="NCBI Taxonomy" id="169679"/>
    <lineage>
        <taxon>Bacteria</taxon>
        <taxon>Bacillati</taxon>
        <taxon>Bacillota</taxon>
        <taxon>Clostridia</taxon>
        <taxon>Eubacteriales</taxon>
        <taxon>Clostridiaceae</taxon>
        <taxon>Clostridium</taxon>
    </lineage>
</organism>
<dbReference type="GO" id="GO:0016491">
    <property type="term" value="F:oxidoreductase activity"/>
    <property type="evidence" value="ECO:0007669"/>
    <property type="project" value="UniProtKB-KW"/>
</dbReference>
<dbReference type="InterPro" id="IPR001509">
    <property type="entry name" value="Epimerase_deHydtase"/>
</dbReference>
<reference evidence="3 4" key="1">
    <citation type="submission" date="2016-05" db="EMBL/GenBank/DDBJ databases">
        <title>Microbial solvent formation.</title>
        <authorList>
            <person name="Poehlein A."/>
            <person name="Montoya Solano J.D."/>
            <person name="Flitsch S."/>
            <person name="Krabben P."/>
            <person name="Duerre P."/>
            <person name="Daniel R."/>
        </authorList>
    </citation>
    <scope>NUCLEOTIDE SEQUENCE [LARGE SCALE GENOMIC DNA]</scope>
    <source>
        <strain evidence="3 4">L1-8</strain>
    </source>
</reference>
<name>A0A1S8NII1_CLOSA</name>
<dbReference type="InterPro" id="IPR036291">
    <property type="entry name" value="NAD(P)-bd_dom_sf"/>
</dbReference>
<comment type="caution">
    <text evidence="3">The sequence shown here is derived from an EMBL/GenBank/DDBJ whole genome shotgun (WGS) entry which is preliminary data.</text>
</comment>
<dbReference type="RefSeq" id="WP_077863991.1">
    <property type="nucleotide sequence ID" value="NZ_LZYZ01000001.1"/>
</dbReference>
<evidence type="ECO:0000313" key="4">
    <source>
        <dbReference type="Proteomes" id="UP000191154"/>
    </source>
</evidence>
<dbReference type="PANTHER" id="PTHR43000">
    <property type="entry name" value="DTDP-D-GLUCOSE 4,6-DEHYDRATASE-RELATED"/>
    <property type="match status" value="1"/>
</dbReference>
<accession>A0A1S8NII1</accession>
<feature type="domain" description="NAD-dependent epimerase/dehydratase" evidence="2">
    <location>
        <begin position="5"/>
        <end position="221"/>
    </location>
</feature>
<sequence>MNTYIITGATGYIGSNIVRSLINEGNDIHIIVRNTSNMSLLDDVKLNINIFIFNGDIESLIEYFKPLKDAIVIHLASLFIAEHKKEQIDGLIDSNIKFGAQLLEAMKEADIKYLINTGTSWQHYKNSTYSPVCLYAATKEAFEKIITYYYEVHGIKNVTLELFDSYGPGDNRPKLLNLLTTYSEKNIKLNMSYGEQMLDLVYIDDIVNGYLLTINMIKEGLIGKGEKFVLSSGYRISLKELVELYRKITNRFVMVEWGARPYRNREVMIPWENGTILPNWKANVSLVEGLIRTFK</sequence>
<dbReference type="EC" id="1.1.1.341" evidence="3"/>